<feature type="transmembrane region" description="Helical" evidence="1">
    <location>
        <begin position="130"/>
        <end position="154"/>
    </location>
</feature>
<evidence type="ECO:0000313" key="3">
    <source>
        <dbReference type="EMBL" id="ANE43317.1"/>
    </source>
</evidence>
<organism evidence="3 4">
    <name type="scientific">Deinococcus puniceus</name>
    <dbReference type="NCBI Taxonomy" id="1182568"/>
    <lineage>
        <taxon>Bacteria</taxon>
        <taxon>Thermotogati</taxon>
        <taxon>Deinococcota</taxon>
        <taxon>Deinococci</taxon>
        <taxon>Deinococcales</taxon>
        <taxon>Deinococcaceae</taxon>
        <taxon>Deinococcus</taxon>
    </lineage>
</organism>
<reference evidence="3 4" key="1">
    <citation type="submission" date="2015-01" db="EMBL/GenBank/DDBJ databases">
        <title>Deinococcus puniceus/DY1/ whole genome sequencing.</title>
        <authorList>
            <person name="Kim M.K."/>
            <person name="Srinivasan S."/>
            <person name="Lee J.-J."/>
        </authorList>
    </citation>
    <scope>NUCLEOTIDE SEQUENCE [LARGE SCALE GENOMIC DNA]</scope>
    <source>
        <strain evidence="3 4">DY1</strain>
    </source>
</reference>
<keyword evidence="1" id="KW-1133">Transmembrane helix</keyword>
<dbReference type="SUPFAM" id="SSF56024">
    <property type="entry name" value="Phospholipase D/nuclease"/>
    <property type="match status" value="2"/>
</dbReference>
<dbReference type="PATRIC" id="fig|1182568.3.peg.1145"/>
<evidence type="ECO:0000259" key="2">
    <source>
        <dbReference type="PROSITE" id="PS50035"/>
    </source>
</evidence>
<dbReference type="PROSITE" id="PS50035">
    <property type="entry name" value="PLD"/>
    <property type="match status" value="1"/>
</dbReference>
<dbReference type="Gene3D" id="3.30.870.10">
    <property type="entry name" value="Endonuclease Chain A"/>
    <property type="match status" value="2"/>
</dbReference>
<dbReference type="CDD" id="cd09108">
    <property type="entry name" value="PLDc_PMFPLD_like_1"/>
    <property type="match status" value="1"/>
</dbReference>
<gene>
    <name evidence="3" type="ORF">SU48_05520</name>
</gene>
<dbReference type="PANTHER" id="PTHR21248">
    <property type="entry name" value="CARDIOLIPIN SYNTHASE"/>
    <property type="match status" value="1"/>
</dbReference>
<dbReference type="GO" id="GO:0032049">
    <property type="term" value="P:cardiolipin biosynthetic process"/>
    <property type="evidence" value="ECO:0007669"/>
    <property type="project" value="UniProtKB-ARBA"/>
</dbReference>
<sequence>MRLLPRFSPWSVVARLSFSAVLGVLLGALLARGAVSLVLALVPAGQPYVRGVVGTLAAVLSVMVGFGLSGALSTRALPIARLGLSRAQARIRGGIAAGATAGLLIVPVGALMGLAGIYRGGLLGDSFGAGQLTAGLGLVAALYGLLSGGVLGLLTVRARLAWRPAVAGLLGFGAVGLLAGAAAGAVGVPNVLGGGGWVLLAVLASVLALGQVVGDLLIAASIDAATDRGEQDRAHYGQVAATLLVLALALLGIWTVARAGVNFVQSRPSNPVPLAVPVRQNLSTSLGCAAPNDPLELAAWRVTTQNGRPDFSCGNAFLGLLHTPNPDPAFSDVPPTPHGGFDGLAAQMADAKREVLFAVMEWDDEPGRGPGAVLAGGVAQLYEQVRANPAAYPDGVTVRIALGNFPVPVNLDWGPQVYAAARDLLAAGVPLTDAARKWRVEVANYSGTFPHSHAKLLVTDGVDLTVMGFNVGPLHLDSAKNGGYGGNVRDLGVRVRGPVAADGLNVFDDLWTRSSLLSCAPDVTAATVQRACRLGEAAKATHPQGTDQVQIGVKGRERVFSLYRREGFRAADDATVNMIGAATQTIDLMHVSFSMSVGCNLALLNPGLCTFDEALPWMEALADAAGRGVQIRALLYEHGFLGLENRVGLAVLRRELERRGVADRLEARWYPGAVHAKTLLLDGRMLLVGSQNLHYSSWTPRGLNEYTLATSAPAATAGYAREFAFFWNKAQPAELPGWLSGAGGEVD</sequence>
<dbReference type="InterPro" id="IPR025202">
    <property type="entry name" value="PLD-like_dom"/>
</dbReference>
<evidence type="ECO:0000313" key="4">
    <source>
        <dbReference type="Proteomes" id="UP000077363"/>
    </source>
</evidence>
<evidence type="ECO:0000256" key="1">
    <source>
        <dbReference type="SAM" id="Phobius"/>
    </source>
</evidence>
<keyword evidence="4" id="KW-1185">Reference proteome</keyword>
<dbReference type="Proteomes" id="UP000077363">
    <property type="component" value="Chromosome"/>
</dbReference>
<dbReference type="STRING" id="1182568.SU48_05520"/>
<feature type="transmembrane region" description="Helical" evidence="1">
    <location>
        <begin position="166"/>
        <end position="188"/>
    </location>
</feature>
<keyword evidence="1" id="KW-0472">Membrane</keyword>
<protein>
    <recommendedName>
        <fullName evidence="2">PLD phosphodiesterase domain-containing protein</fullName>
    </recommendedName>
</protein>
<dbReference type="AlphaFoldDB" id="A0A172T8P6"/>
<dbReference type="Pfam" id="PF13091">
    <property type="entry name" value="PLDc_2"/>
    <property type="match status" value="1"/>
</dbReference>
<keyword evidence="1" id="KW-0812">Transmembrane</keyword>
<dbReference type="EMBL" id="CP011387">
    <property type="protein sequence ID" value="ANE43317.1"/>
    <property type="molecule type" value="Genomic_DNA"/>
</dbReference>
<feature type="transmembrane region" description="Helical" evidence="1">
    <location>
        <begin position="50"/>
        <end position="72"/>
    </location>
</feature>
<feature type="domain" description="PLD phosphodiesterase" evidence="2">
    <location>
        <begin position="670"/>
        <end position="697"/>
    </location>
</feature>
<feature type="transmembrane region" description="Helical" evidence="1">
    <location>
        <begin position="93"/>
        <end position="118"/>
    </location>
</feature>
<dbReference type="GO" id="GO:0030572">
    <property type="term" value="F:phosphatidyltransferase activity"/>
    <property type="evidence" value="ECO:0007669"/>
    <property type="project" value="UniProtKB-ARBA"/>
</dbReference>
<feature type="transmembrane region" description="Helical" evidence="1">
    <location>
        <begin position="239"/>
        <end position="257"/>
    </location>
</feature>
<dbReference type="InterPro" id="IPR001736">
    <property type="entry name" value="PLipase_D/transphosphatidylase"/>
</dbReference>
<dbReference type="RefSeq" id="WP_064014378.1">
    <property type="nucleotide sequence ID" value="NZ_CP011387.1"/>
</dbReference>
<name>A0A172T8P6_9DEIO</name>
<proteinExistence type="predicted"/>
<dbReference type="PANTHER" id="PTHR21248:SF22">
    <property type="entry name" value="PHOSPHOLIPASE D"/>
    <property type="match status" value="1"/>
</dbReference>
<dbReference type="OrthoDB" id="54549at2"/>
<feature type="transmembrane region" description="Helical" evidence="1">
    <location>
        <begin position="194"/>
        <end position="218"/>
    </location>
</feature>
<accession>A0A172T8P6</accession>
<dbReference type="KEGG" id="dpu:SU48_05520"/>